<evidence type="ECO:0000313" key="1">
    <source>
        <dbReference type="EMBL" id="GAF96945.1"/>
    </source>
</evidence>
<dbReference type="AlphaFoldDB" id="X0V8I1"/>
<feature type="non-terminal residue" evidence="1">
    <location>
        <position position="1"/>
    </location>
</feature>
<reference evidence="1" key="1">
    <citation type="journal article" date="2014" name="Front. Microbiol.">
        <title>High frequency of phylogenetically diverse reductive dehalogenase-homologous genes in deep subseafloor sedimentary metagenomes.</title>
        <authorList>
            <person name="Kawai M."/>
            <person name="Futagami T."/>
            <person name="Toyoda A."/>
            <person name="Takaki Y."/>
            <person name="Nishi S."/>
            <person name="Hori S."/>
            <person name="Arai W."/>
            <person name="Tsubouchi T."/>
            <person name="Morono Y."/>
            <person name="Uchiyama I."/>
            <person name="Ito T."/>
            <person name="Fujiyama A."/>
            <person name="Inagaki F."/>
            <person name="Takami H."/>
        </authorList>
    </citation>
    <scope>NUCLEOTIDE SEQUENCE</scope>
    <source>
        <strain evidence="1">Expedition CK06-06</strain>
    </source>
</reference>
<name>X0V8I1_9ZZZZ</name>
<proteinExistence type="predicted"/>
<dbReference type="EMBL" id="BARS01019989">
    <property type="protein sequence ID" value="GAF96945.1"/>
    <property type="molecule type" value="Genomic_DNA"/>
</dbReference>
<comment type="caution">
    <text evidence="1">The sequence shown here is derived from an EMBL/GenBank/DDBJ whole genome shotgun (WGS) entry which is preliminary data.</text>
</comment>
<sequence length="100" mass="11582">GYSTYSNNKEILGILRSHKYRPRYVPDDIEKGEQKAINILSAGIKDWIKGQIPQKAVEEIQSLFENGVDVKKTPEEKKLEEKFKPENFDLITWFVVTGKK</sequence>
<gene>
    <name evidence="1" type="ORF">S01H1_32302</name>
</gene>
<organism evidence="1">
    <name type="scientific">marine sediment metagenome</name>
    <dbReference type="NCBI Taxonomy" id="412755"/>
    <lineage>
        <taxon>unclassified sequences</taxon>
        <taxon>metagenomes</taxon>
        <taxon>ecological metagenomes</taxon>
    </lineage>
</organism>
<protein>
    <submittedName>
        <fullName evidence="1">Uncharacterized protein</fullName>
    </submittedName>
</protein>
<accession>X0V8I1</accession>